<feature type="domain" description="DDE-1" evidence="1">
    <location>
        <begin position="3"/>
        <end position="75"/>
    </location>
</feature>
<dbReference type="Proteomes" id="UP000799779">
    <property type="component" value="Unassembled WGS sequence"/>
</dbReference>
<dbReference type="OrthoDB" id="3795915at2759"/>
<dbReference type="EMBL" id="ML977625">
    <property type="protein sequence ID" value="KAF1996484.1"/>
    <property type="molecule type" value="Genomic_DNA"/>
</dbReference>
<sequence>SPSGWTNNEIGLAWLKQVFDHYTKKQARLSYQLLILDGHGSYVTQDFLQYCEENRILLAVFPPHLTHTLQPLDVGDFFPLFWRAWLTSFKEESIFKSFKATGIWPLEREVILKRFYLETYEERDSSSGLSEADWRKMRALV</sequence>
<keyword evidence="3" id="KW-1185">Reference proteome</keyword>
<evidence type="ECO:0000259" key="1">
    <source>
        <dbReference type="Pfam" id="PF03184"/>
    </source>
</evidence>
<gene>
    <name evidence="2" type="ORF">P154DRAFT_443352</name>
</gene>
<evidence type="ECO:0000313" key="3">
    <source>
        <dbReference type="Proteomes" id="UP000799779"/>
    </source>
</evidence>
<dbReference type="InterPro" id="IPR004875">
    <property type="entry name" value="DDE_SF_endonuclease_dom"/>
</dbReference>
<dbReference type="GO" id="GO:0003676">
    <property type="term" value="F:nucleic acid binding"/>
    <property type="evidence" value="ECO:0007669"/>
    <property type="project" value="InterPro"/>
</dbReference>
<organism evidence="2 3">
    <name type="scientific">Amniculicola lignicola CBS 123094</name>
    <dbReference type="NCBI Taxonomy" id="1392246"/>
    <lineage>
        <taxon>Eukaryota</taxon>
        <taxon>Fungi</taxon>
        <taxon>Dikarya</taxon>
        <taxon>Ascomycota</taxon>
        <taxon>Pezizomycotina</taxon>
        <taxon>Dothideomycetes</taxon>
        <taxon>Pleosporomycetidae</taxon>
        <taxon>Pleosporales</taxon>
        <taxon>Amniculicolaceae</taxon>
        <taxon>Amniculicola</taxon>
    </lineage>
</organism>
<protein>
    <submittedName>
        <fullName evidence="2">DDE-domain-containing protein</fullName>
    </submittedName>
</protein>
<dbReference type="Pfam" id="PF03184">
    <property type="entry name" value="DDE_1"/>
    <property type="match status" value="1"/>
</dbReference>
<evidence type="ECO:0000313" key="2">
    <source>
        <dbReference type="EMBL" id="KAF1996484.1"/>
    </source>
</evidence>
<name>A0A6A5W6C9_9PLEO</name>
<dbReference type="AlphaFoldDB" id="A0A6A5W6C9"/>
<reference evidence="2" key="1">
    <citation type="journal article" date="2020" name="Stud. Mycol.">
        <title>101 Dothideomycetes genomes: a test case for predicting lifestyles and emergence of pathogens.</title>
        <authorList>
            <person name="Haridas S."/>
            <person name="Albert R."/>
            <person name="Binder M."/>
            <person name="Bloem J."/>
            <person name="Labutti K."/>
            <person name="Salamov A."/>
            <person name="Andreopoulos B."/>
            <person name="Baker S."/>
            <person name="Barry K."/>
            <person name="Bills G."/>
            <person name="Bluhm B."/>
            <person name="Cannon C."/>
            <person name="Castanera R."/>
            <person name="Culley D."/>
            <person name="Daum C."/>
            <person name="Ezra D."/>
            <person name="Gonzalez J."/>
            <person name="Henrissat B."/>
            <person name="Kuo A."/>
            <person name="Liang C."/>
            <person name="Lipzen A."/>
            <person name="Lutzoni F."/>
            <person name="Magnuson J."/>
            <person name="Mondo S."/>
            <person name="Nolan M."/>
            <person name="Ohm R."/>
            <person name="Pangilinan J."/>
            <person name="Park H.-J."/>
            <person name="Ramirez L."/>
            <person name="Alfaro M."/>
            <person name="Sun H."/>
            <person name="Tritt A."/>
            <person name="Yoshinaga Y."/>
            <person name="Zwiers L.-H."/>
            <person name="Turgeon B."/>
            <person name="Goodwin S."/>
            <person name="Spatafora J."/>
            <person name="Crous P."/>
            <person name="Grigoriev I."/>
        </authorList>
    </citation>
    <scope>NUCLEOTIDE SEQUENCE</scope>
    <source>
        <strain evidence="2">CBS 123094</strain>
    </source>
</reference>
<feature type="non-terminal residue" evidence="2">
    <location>
        <position position="1"/>
    </location>
</feature>
<proteinExistence type="predicted"/>
<accession>A0A6A5W6C9</accession>